<dbReference type="KEGG" id="sof:NCTC11214_01662"/>
<dbReference type="AlphaFoldDB" id="A0A447KPF8"/>
<organism evidence="1 2">
    <name type="scientific">Serratia odorifera</name>
    <dbReference type="NCBI Taxonomy" id="618"/>
    <lineage>
        <taxon>Bacteria</taxon>
        <taxon>Pseudomonadati</taxon>
        <taxon>Pseudomonadota</taxon>
        <taxon>Gammaproteobacteria</taxon>
        <taxon>Enterobacterales</taxon>
        <taxon>Yersiniaceae</taxon>
        <taxon>Serratia</taxon>
    </lineage>
</organism>
<proteinExistence type="predicted"/>
<accession>A0A447KPF8</accession>
<evidence type="ECO:0000313" key="1">
    <source>
        <dbReference type="EMBL" id="VDZ55205.1"/>
    </source>
</evidence>
<protein>
    <submittedName>
        <fullName evidence="1">Filamentous hemagglutinin</fullName>
    </submittedName>
</protein>
<evidence type="ECO:0000313" key="2">
    <source>
        <dbReference type="Proteomes" id="UP000281391"/>
    </source>
</evidence>
<name>A0A447KPF8_SEROD</name>
<reference evidence="1 2" key="1">
    <citation type="submission" date="2018-12" db="EMBL/GenBank/DDBJ databases">
        <authorList>
            <consortium name="Pathogen Informatics"/>
        </authorList>
    </citation>
    <scope>NUCLEOTIDE SEQUENCE [LARGE SCALE GENOMIC DNA]</scope>
    <source>
        <strain evidence="1 2">NCTC11214</strain>
    </source>
</reference>
<sequence>MASTDPDSPYLIATNPKLNGLGQLDPNLFGDLYALLGSNPGQSPRETNEQFTVEDKFIGSSYFLDRLNLHPDYDYRFLGDAAFDTRYVSNAMLNQTGSRYLNGVGSDLEQMQTLMDNAARAQQSLGLKFGVALTAEQIASLDHSILWWEATSINGQTVMVPKLYLSPKDVTINNGSRDFREKCLAHRR</sequence>
<dbReference type="Proteomes" id="UP000281391">
    <property type="component" value="Chromosome"/>
</dbReference>
<gene>
    <name evidence="1" type="primary">fhaB_1</name>
    <name evidence="1" type="ORF">NCTC11214_01662</name>
</gene>
<dbReference type="EMBL" id="LR134117">
    <property type="protein sequence ID" value="VDZ55205.1"/>
    <property type="molecule type" value="Genomic_DNA"/>
</dbReference>